<comment type="function">
    <text evidence="8">Binds and transfers iron-sulfur (Fe-S) clusters to target apoproteins. Can hydrolyze ATP.</text>
</comment>
<gene>
    <name evidence="10" type="ORF">ACFSSA_11875</name>
</gene>
<dbReference type="InterPro" id="IPR034904">
    <property type="entry name" value="FSCA_dom_sf"/>
</dbReference>
<organism evidence="10 11">
    <name type="scientific">Luteolibacter algae</name>
    <dbReference type="NCBI Taxonomy" id="454151"/>
    <lineage>
        <taxon>Bacteria</taxon>
        <taxon>Pseudomonadati</taxon>
        <taxon>Verrucomicrobiota</taxon>
        <taxon>Verrucomicrobiia</taxon>
        <taxon>Verrucomicrobiales</taxon>
        <taxon>Verrucomicrobiaceae</taxon>
        <taxon>Luteolibacter</taxon>
    </lineage>
</organism>
<reference evidence="11" key="1">
    <citation type="journal article" date="2019" name="Int. J. Syst. Evol. Microbiol.">
        <title>The Global Catalogue of Microorganisms (GCM) 10K type strain sequencing project: providing services to taxonomists for standard genome sequencing and annotation.</title>
        <authorList>
            <consortium name="The Broad Institute Genomics Platform"/>
            <consortium name="The Broad Institute Genome Sequencing Center for Infectious Disease"/>
            <person name="Wu L."/>
            <person name="Ma J."/>
        </authorList>
    </citation>
    <scope>NUCLEOTIDE SEQUENCE [LARGE SCALE GENOMIC DNA]</scope>
    <source>
        <strain evidence="11">CGMCC 4.7106</strain>
    </source>
</reference>
<evidence type="ECO:0000256" key="6">
    <source>
        <dbReference type="ARBA" id="ARBA00023004"/>
    </source>
</evidence>
<keyword evidence="5 8" id="KW-0067">ATP-binding</keyword>
<dbReference type="Gene3D" id="3.40.50.300">
    <property type="entry name" value="P-loop containing nucleotide triphosphate hydrolases"/>
    <property type="match status" value="1"/>
</dbReference>
<feature type="domain" description="MIP18 family-like" evidence="9">
    <location>
        <begin position="5"/>
        <end position="74"/>
    </location>
</feature>
<dbReference type="Gene3D" id="3.30.300.130">
    <property type="entry name" value="Fe-S cluster assembly (FSCA)"/>
    <property type="match status" value="1"/>
</dbReference>
<evidence type="ECO:0000256" key="2">
    <source>
        <dbReference type="ARBA" id="ARBA00008205"/>
    </source>
</evidence>
<dbReference type="Pfam" id="PF01883">
    <property type="entry name" value="FeS_assembly_P"/>
    <property type="match status" value="1"/>
</dbReference>
<feature type="binding site" evidence="8">
    <location>
        <begin position="107"/>
        <end position="114"/>
    </location>
    <ligand>
        <name>ATP</name>
        <dbReference type="ChEBI" id="CHEBI:30616"/>
    </ligand>
</feature>
<dbReference type="InterPro" id="IPR019591">
    <property type="entry name" value="Mrp/NBP35_ATP-bd"/>
</dbReference>
<keyword evidence="11" id="KW-1185">Reference proteome</keyword>
<dbReference type="HAMAP" id="MF_02040">
    <property type="entry name" value="Mrp_NBP35"/>
    <property type="match status" value="1"/>
</dbReference>
<proteinExistence type="inferred from homology"/>
<dbReference type="RefSeq" id="WP_386820658.1">
    <property type="nucleotide sequence ID" value="NZ_JBHUIT010000027.1"/>
</dbReference>
<dbReference type="EMBL" id="JBHUIT010000027">
    <property type="protein sequence ID" value="MFD2257373.1"/>
    <property type="molecule type" value="Genomic_DNA"/>
</dbReference>
<dbReference type="InterPro" id="IPR002744">
    <property type="entry name" value="MIP18-like"/>
</dbReference>
<dbReference type="SUPFAM" id="SSF52540">
    <property type="entry name" value="P-loop containing nucleoside triphosphate hydrolases"/>
    <property type="match status" value="1"/>
</dbReference>
<dbReference type="PANTHER" id="PTHR42961:SF2">
    <property type="entry name" value="IRON-SULFUR PROTEIN NUBPL"/>
    <property type="match status" value="1"/>
</dbReference>
<keyword evidence="3 8" id="KW-0479">Metal-binding</keyword>
<evidence type="ECO:0000256" key="5">
    <source>
        <dbReference type="ARBA" id="ARBA00022840"/>
    </source>
</evidence>
<dbReference type="InterPro" id="IPR033756">
    <property type="entry name" value="YlxH/NBP35"/>
</dbReference>
<dbReference type="InterPro" id="IPR000808">
    <property type="entry name" value="Mrp-like_CS"/>
</dbReference>
<sequence length="342" mass="36434">MTNVEQIKEALKQVKYPGFSRDIVSFGLVKAVEFEGEDLVVKIEVATKDPKVPQQIFKDCHEVLGAIDDVGTVKIDIDVKDAPEAAGGAIGKSSIPGVKRIIAVASGKGGVGKSTVAANLAIALSARGLKVGLCDCDLYGPSVAQMFGTTERPNANENDEIIPIEAHGLKLMSMGFLLEDKSPVIVRGPMATRYTQQFLRQVAWGELDVLVLDLPPGTGDIQLTIVQTVAVDGAIIVTTPQEVALIDARKAVAMFAKVNVPILGLIENMAWFECDAGKRYYLFGEEGGVREAEDMNVPLLAQIPIDMPTGRGGDNGKPVALTDPKKNKVSAAFHAMVADLNV</sequence>
<dbReference type="Proteomes" id="UP001597375">
    <property type="component" value="Unassembled WGS sequence"/>
</dbReference>
<comment type="similarity">
    <text evidence="2">In the C-terminal section; belongs to the Mrp/NBP35 ATP-binding proteins family.</text>
</comment>
<dbReference type="CDD" id="cd02037">
    <property type="entry name" value="Mrp_NBP35"/>
    <property type="match status" value="1"/>
</dbReference>
<evidence type="ECO:0000256" key="7">
    <source>
        <dbReference type="ARBA" id="ARBA00023014"/>
    </source>
</evidence>
<dbReference type="PANTHER" id="PTHR42961">
    <property type="entry name" value="IRON-SULFUR PROTEIN NUBPL"/>
    <property type="match status" value="1"/>
</dbReference>
<evidence type="ECO:0000256" key="4">
    <source>
        <dbReference type="ARBA" id="ARBA00022741"/>
    </source>
</evidence>
<comment type="similarity">
    <text evidence="8">Belongs to the Mrp/NBP35 ATP-binding proteins family.</text>
</comment>
<evidence type="ECO:0000256" key="3">
    <source>
        <dbReference type="ARBA" id="ARBA00022723"/>
    </source>
</evidence>
<dbReference type="PROSITE" id="PS01215">
    <property type="entry name" value="MRP"/>
    <property type="match status" value="1"/>
</dbReference>
<dbReference type="Pfam" id="PF10609">
    <property type="entry name" value="ParA"/>
    <property type="match status" value="1"/>
</dbReference>
<comment type="subunit">
    <text evidence="8">Homodimer.</text>
</comment>
<keyword evidence="8" id="KW-0378">Hydrolase</keyword>
<comment type="similarity">
    <text evidence="1">In the N-terminal section; belongs to the MIP18 family.</text>
</comment>
<evidence type="ECO:0000259" key="9">
    <source>
        <dbReference type="Pfam" id="PF01883"/>
    </source>
</evidence>
<evidence type="ECO:0000256" key="1">
    <source>
        <dbReference type="ARBA" id="ARBA00007352"/>
    </source>
</evidence>
<keyword evidence="7 8" id="KW-0411">Iron-sulfur</keyword>
<keyword evidence="4 8" id="KW-0547">Nucleotide-binding</keyword>
<name>A0ABW5DA89_9BACT</name>
<keyword evidence="6 8" id="KW-0408">Iron</keyword>
<evidence type="ECO:0000256" key="8">
    <source>
        <dbReference type="HAMAP-Rule" id="MF_02040"/>
    </source>
</evidence>
<dbReference type="InterPro" id="IPR044304">
    <property type="entry name" value="NUBPL-like"/>
</dbReference>
<dbReference type="InterPro" id="IPR027417">
    <property type="entry name" value="P-loop_NTPase"/>
</dbReference>
<evidence type="ECO:0000313" key="10">
    <source>
        <dbReference type="EMBL" id="MFD2257373.1"/>
    </source>
</evidence>
<accession>A0ABW5DA89</accession>
<dbReference type="SUPFAM" id="SSF117916">
    <property type="entry name" value="Fe-S cluster assembly (FSCA) domain-like"/>
    <property type="match status" value="1"/>
</dbReference>
<comment type="caution">
    <text evidence="10">The sequence shown here is derived from an EMBL/GenBank/DDBJ whole genome shotgun (WGS) entry which is preliminary data.</text>
</comment>
<evidence type="ECO:0000313" key="11">
    <source>
        <dbReference type="Proteomes" id="UP001597375"/>
    </source>
</evidence>
<protein>
    <recommendedName>
        <fullName evidence="8">Iron-sulfur cluster carrier protein</fullName>
    </recommendedName>
</protein>